<dbReference type="GO" id="GO:0016256">
    <property type="term" value="P:N-glycan processing to lysosome"/>
    <property type="evidence" value="ECO:0007669"/>
    <property type="project" value="TreeGrafter"/>
</dbReference>
<dbReference type="InterPro" id="IPR000800">
    <property type="entry name" value="Notch_dom"/>
</dbReference>
<dbReference type="InterPro" id="IPR031358">
    <property type="entry name" value="Stealth_CR1"/>
</dbReference>
<dbReference type="Pfam" id="PF00066">
    <property type="entry name" value="Notch"/>
    <property type="match status" value="1"/>
</dbReference>
<feature type="non-terminal residue" evidence="8">
    <location>
        <position position="1"/>
    </location>
</feature>
<evidence type="ECO:0000259" key="7">
    <source>
        <dbReference type="PROSITE" id="PS50222"/>
    </source>
</evidence>
<dbReference type="PANTHER" id="PTHR24045">
    <property type="match status" value="1"/>
</dbReference>
<dbReference type="InterPro" id="IPR011992">
    <property type="entry name" value="EF-hand-dom_pair"/>
</dbReference>
<accession>A0A482VAX9</accession>
<proteinExistence type="inferred from homology"/>
<reference evidence="8 9" key="1">
    <citation type="submission" date="2017-03" db="EMBL/GenBank/DDBJ databases">
        <title>Genome of the blue death feigning beetle - Asbolus verrucosus.</title>
        <authorList>
            <person name="Rider S.D."/>
        </authorList>
    </citation>
    <scope>NUCLEOTIDE SEQUENCE [LARGE SCALE GENOMIC DNA]</scope>
    <source>
        <strain evidence="8">Butters</strain>
        <tissue evidence="8">Head and leg muscle</tissue>
    </source>
</reference>
<dbReference type="PANTHER" id="PTHR24045:SF0">
    <property type="entry name" value="N-ACETYLGLUCOSAMINE-1-PHOSPHOTRANSFERASE SUBUNITS ALPHA_BETA"/>
    <property type="match status" value="1"/>
</dbReference>
<keyword evidence="6" id="KW-0472">Membrane</keyword>
<evidence type="ECO:0000256" key="1">
    <source>
        <dbReference type="ARBA" id="ARBA00007583"/>
    </source>
</evidence>
<keyword evidence="5" id="KW-0325">Glycoprotein</keyword>
<keyword evidence="3" id="KW-0677">Repeat</keyword>
<keyword evidence="6" id="KW-1133">Transmembrane helix</keyword>
<name>A0A482VAX9_ASBVE</name>
<feature type="domain" description="EF-hand" evidence="7">
    <location>
        <begin position="357"/>
        <end position="392"/>
    </location>
</feature>
<dbReference type="InterPro" id="IPR047141">
    <property type="entry name" value="Stealth"/>
</dbReference>
<sequence>TIDVVYTWVNGSDPRFLKHLNSYLRKHARDQIDSSTQRFDDKNELRFSLRSLEKFAPWIGKVYIVTNGQIPYWLNLDYEKVRVVTHKEIFTDLLDLPTFSSPAIESHLHRIPGLSKRFIYFNDDVFLQSPIYKDDFISESRAWLMPMCSLECSWLYVADGHCDSACNNLNCQMDGGDCDDSSKMLLGDVIIKSEDYEVQETKMKQFKDVNYGKILLSLQNTSHQPLNFNSIQNFDNVSELIAIHNRKIILLDKLKRRKMRKKLSLDFHYINKMRNRNRNVDAYAASLQHTNRILNKYYGFSVRKVPAHAPIMIDKDIMERLQTKFVREFKTTSGNRVRSTDDMQFAFVYYYYIIHEKIELTADEIFDHFDTDSSGIWSETEIRTVLTRLYDLPVSDETIDQLTKILINCLSKPVYSELIITKKLVTNCPQLLHLLKTSLAVKRKYKFEIIKDAEKKHVSFKMLNSNVTQVMIQLDDVRKNVKLVSKFVCLNDNLDQSRSFNNQVVKRVMFDFYVSLFPAQSKFELPEEYKNRFLHMDDYNSMLNEQKRKVTFVCMALMLTVFVLFLHFCKRKI</sequence>
<dbReference type="InterPro" id="IPR021520">
    <property type="entry name" value="Stealth_CR2"/>
</dbReference>
<evidence type="ECO:0000256" key="3">
    <source>
        <dbReference type="ARBA" id="ARBA00022737"/>
    </source>
</evidence>
<dbReference type="SUPFAM" id="SSF47473">
    <property type="entry name" value="EF-hand"/>
    <property type="match status" value="1"/>
</dbReference>
<dbReference type="OrthoDB" id="263283at2759"/>
<evidence type="ECO:0000256" key="2">
    <source>
        <dbReference type="ARBA" id="ARBA00022679"/>
    </source>
</evidence>
<dbReference type="PROSITE" id="PS50222">
    <property type="entry name" value="EF_HAND_2"/>
    <property type="match status" value="1"/>
</dbReference>
<comment type="caution">
    <text evidence="8">The sequence shown here is derived from an EMBL/GenBank/DDBJ whole genome shotgun (WGS) entry which is preliminary data.</text>
</comment>
<feature type="transmembrane region" description="Helical" evidence="6">
    <location>
        <begin position="550"/>
        <end position="569"/>
    </location>
</feature>
<feature type="non-terminal residue" evidence="8">
    <location>
        <position position="573"/>
    </location>
</feature>
<dbReference type="Pfam" id="PF17101">
    <property type="entry name" value="Stealth_CR1"/>
    <property type="match status" value="1"/>
</dbReference>
<dbReference type="EMBL" id="QDEB01119536">
    <property type="protein sequence ID" value="RZB40373.1"/>
    <property type="molecule type" value="Genomic_DNA"/>
</dbReference>
<dbReference type="Pfam" id="PF17103">
    <property type="entry name" value="Stealth_CR4"/>
    <property type="match status" value="1"/>
</dbReference>
<dbReference type="InterPro" id="IPR002048">
    <property type="entry name" value="EF_hand_dom"/>
</dbReference>
<dbReference type="GO" id="GO:0005794">
    <property type="term" value="C:Golgi apparatus"/>
    <property type="evidence" value="ECO:0007669"/>
    <property type="project" value="TreeGrafter"/>
</dbReference>
<evidence type="ECO:0000313" key="9">
    <source>
        <dbReference type="Proteomes" id="UP000292052"/>
    </source>
</evidence>
<keyword evidence="6" id="KW-0812">Transmembrane</keyword>
<dbReference type="Proteomes" id="UP000292052">
    <property type="component" value="Unassembled WGS sequence"/>
</dbReference>
<protein>
    <submittedName>
        <fullName evidence="8">N-acetylglucosamine-1-phosphotransferase subunits alpha/beta</fullName>
    </submittedName>
</protein>
<dbReference type="SMART" id="SM00004">
    <property type="entry name" value="NL"/>
    <property type="match status" value="1"/>
</dbReference>
<keyword evidence="2 8" id="KW-0808">Transferase</keyword>
<dbReference type="Pfam" id="PF11380">
    <property type="entry name" value="Stealth_CR2"/>
    <property type="match status" value="1"/>
</dbReference>
<comment type="similarity">
    <text evidence="1">Belongs to the stealth family.</text>
</comment>
<gene>
    <name evidence="8" type="ORF">BDFB_010254</name>
</gene>
<dbReference type="Pfam" id="PF17102">
    <property type="entry name" value="Stealth_CR3"/>
    <property type="match status" value="1"/>
</dbReference>
<dbReference type="GO" id="GO:0003976">
    <property type="term" value="F:UDP-N-acetylglucosamine-lysosomal-enzyme N-acetylglucosaminephosphotransferase activity"/>
    <property type="evidence" value="ECO:0007669"/>
    <property type="project" value="TreeGrafter"/>
</dbReference>
<evidence type="ECO:0000256" key="4">
    <source>
        <dbReference type="ARBA" id="ARBA00023157"/>
    </source>
</evidence>
<dbReference type="GO" id="GO:0005509">
    <property type="term" value="F:calcium ion binding"/>
    <property type="evidence" value="ECO:0007669"/>
    <property type="project" value="InterPro"/>
</dbReference>
<dbReference type="AlphaFoldDB" id="A0A482VAX9"/>
<dbReference type="Gene3D" id="1.10.238.10">
    <property type="entry name" value="EF-hand"/>
    <property type="match status" value="1"/>
</dbReference>
<keyword evidence="4" id="KW-1015">Disulfide bond</keyword>
<evidence type="ECO:0000313" key="8">
    <source>
        <dbReference type="EMBL" id="RZB40373.1"/>
    </source>
</evidence>
<dbReference type="InterPro" id="IPR031357">
    <property type="entry name" value="Stealth_CR3"/>
</dbReference>
<dbReference type="Gene3D" id="4.10.470.20">
    <property type="match status" value="1"/>
</dbReference>
<keyword evidence="9" id="KW-1185">Reference proteome</keyword>
<evidence type="ECO:0000256" key="5">
    <source>
        <dbReference type="ARBA" id="ARBA00023180"/>
    </source>
</evidence>
<dbReference type="GO" id="GO:0046835">
    <property type="term" value="P:carbohydrate phosphorylation"/>
    <property type="evidence" value="ECO:0007669"/>
    <property type="project" value="TreeGrafter"/>
</dbReference>
<dbReference type="InterPro" id="IPR031356">
    <property type="entry name" value="Stealth_CR4"/>
</dbReference>
<organism evidence="8 9">
    <name type="scientific">Asbolus verrucosus</name>
    <name type="common">Desert ironclad beetle</name>
    <dbReference type="NCBI Taxonomy" id="1661398"/>
    <lineage>
        <taxon>Eukaryota</taxon>
        <taxon>Metazoa</taxon>
        <taxon>Ecdysozoa</taxon>
        <taxon>Arthropoda</taxon>
        <taxon>Hexapoda</taxon>
        <taxon>Insecta</taxon>
        <taxon>Pterygota</taxon>
        <taxon>Neoptera</taxon>
        <taxon>Endopterygota</taxon>
        <taxon>Coleoptera</taxon>
        <taxon>Polyphaga</taxon>
        <taxon>Cucujiformia</taxon>
        <taxon>Tenebrionidae</taxon>
        <taxon>Pimeliinae</taxon>
        <taxon>Asbolus</taxon>
    </lineage>
</organism>
<evidence type="ECO:0000256" key="6">
    <source>
        <dbReference type="SAM" id="Phobius"/>
    </source>
</evidence>